<sequence length="33" mass="3853">MELTDDMIRKYCHVSPRSNQCISQDLINVSLKD</sequence>
<organism evidence="1">
    <name type="scientific">viral metagenome</name>
    <dbReference type="NCBI Taxonomy" id="1070528"/>
    <lineage>
        <taxon>unclassified sequences</taxon>
        <taxon>metagenomes</taxon>
        <taxon>organismal metagenomes</taxon>
    </lineage>
</organism>
<reference evidence="1" key="1">
    <citation type="journal article" date="2020" name="Nature">
        <title>Giant virus diversity and host interactions through global metagenomics.</title>
        <authorList>
            <person name="Schulz F."/>
            <person name="Roux S."/>
            <person name="Paez-Espino D."/>
            <person name="Jungbluth S."/>
            <person name="Walsh D.A."/>
            <person name="Denef V.J."/>
            <person name="McMahon K.D."/>
            <person name="Konstantinidis K.T."/>
            <person name="Eloe-Fadrosh E.A."/>
            <person name="Kyrpides N.C."/>
            <person name="Woyke T."/>
        </authorList>
    </citation>
    <scope>NUCLEOTIDE SEQUENCE</scope>
    <source>
        <strain evidence="1">GVMAG-M-3300017651-5</strain>
    </source>
</reference>
<dbReference type="AlphaFoldDB" id="A0A6C0BL62"/>
<dbReference type="EMBL" id="MN739197">
    <property type="protein sequence ID" value="QHS93117.1"/>
    <property type="molecule type" value="Genomic_DNA"/>
</dbReference>
<evidence type="ECO:0000313" key="1">
    <source>
        <dbReference type="EMBL" id="QHS93117.1"/>
    </source>
</evidence>
<protein>
    <submittedName>
        <fullName evidence="1">Uncharacterized protein</fullName>
    </submittedName>
</protein>
<accession>A0A6C0BL62</accession>
<name>A0A6C0BL62_9ZZZZ</name>
<proteinExistence type="predicted"/>